<feature type="signal peptide" evidence="1">
    <location>
        <begin position="1"/>
        <end position="30"/>
    </location>
</feature>
<evidence type="ECO:0000313" key="2">
    <source>
        <dbReference type="EMBL" id="JAC28304.1"/>
    </source>
</evidence>
<protein>
    <submittedName>
        <fullName evidence="2">Putative secreted protein</fullName>
    </submittedName>
</protein>
<organism evidence="2">
    <name type="scientific">Amblyomma triste</name>
    <name type="common">Neotropical tick</name>
    <dbReference type="NCBI Taxonomy" id="251400"/>
    <lineage>
        <taxon>Eukaryota</taxon>
        <taxon>Metazoa</taxon>
        <taxon>Ecdysozoa</taxon>
        <taxon>Arthropoda</taxon>
        <taxon>Chelicerata</taxon>
        <taxon>Arachnida</taxon>
        <taxon>Acari</taxon>
        <taxon>Parasitiformes</taxon>
        <taxon>Ixodida</taxon>
        <taxon>Ixodoidea</taxon>
        <taxon>Ixodidae</taxon>
        <taxon>Amblyomminae</taxon>
        <taxon>Amblyomma</taxon>
    </lineage>
</organism>
<proteinExistence type="evidence at transcript level"/>
<reference evidence="2" key="1">
    <citation type="submission" date="2014-03" db="EMBL/GenBank/DDBJ databases">
        <title>The sialotranscriptome of Amblyomma triste, Amblyomma parvum and Amblyomma cajennense ticks, uncovered by 454-based RNA-seq.</title>
        <authorList>
            <person name="Garcia G.R."/>
            <person name="Gardinassi L.G."/>
            <person name="Ribeiro J.M."/>
            <person name="Anatriello E."/>
            <person name="Ferreira B.R."/>
            <person name="Moreira H.N."/>
            <person name="Mafra C."/>
            <person name="Olegario M.M."/>
            <person name="Szabo P.J."/>
            <person name="Miranda-Santos I.K."/>
            <person name="Maruyama S.R."/>
        </authorList>
    </citation>
    <scope>NUCLEOTIDE SEQUENCE</scope>
    <source>
        <strain evidence="2">Mato Grasso do Sul</strain>
        <tissue evidence="2">Salivary glands</tissue>
    </source>
</reference>
<sequence length="303" mass="32332">MRRTTSMKAALPVQSRLLTVLLRCVAMARGNLPGLFLVGCQGHVIGTRCFFLGGPSPSPWLRFVVLVLSVLDFGSSSQEPQLSLSSAEVLALLSCLEEDVLGCACLWSFVAAAGMLWLELCAASADDVRSFLVVLSFRPFSPLAWGRSCNRLPVSAEADFPSRLLLGGGSRARLVLGSLQGPRCCLADGVSVETSVEAFRLRRLSARSLRAARARPVRVSRYSRWGKGSTVFSYSCTRAALSSSSSRGCFTYRSLSILTMVEADMRSGFSRVTSSAAADDALPAAIADRVPPLPGGNRLACGL</sequence>
<name>A0A023G3D7_AMBTT</name>
<evidence type="ECO:0000256" key="1">
    <source>
        <dbReference type="SAM" id="SignalP"/>
    </source>
</evidence>
<accession>A0A023G3D7</accession>
<keyword evidence="1" id="KW-0732">Signal</keyword>
<dbReference type="AlphaFoldDB" id="A0A023G3D7"/>
<feature type="chain" id="PRO_5001521610" evidence="1">
    <location>
        <begin position="31"/>
        <end position="303"/>
    </location>
</feature>
<dbReference type="EMBL" id="GBBM01007114">
    <property type="protein sequence ID" value="JAC28304.1"/>
    <property type="molecule type" value="mRNA"/>
</dbReference>